<evidence type="ECO:0000256" key="11">
    <source>
        <dbReference type="SAM" id="MobiDB-lite"/>
    </source>
</evidence>
<dbReference type="CDD" id="cd23784">
    <property type="entry name" value="RWD_Spc25"/>
    <property type="match status" value="1"/>
</dbReference>
<name>A0A9W8GMN1_9FUNG</name>
<proteinExistence type="inferred from homology"/>
<dbReference type="OrthoDB" id="6353017at2759"/>
<evidence type="ECO:0000256" key="8">
    <source>
        <dbReference type="ARBA" id="ARBA00023328"/>
    </source>
</evidence>
<evidence type="ECO:0000313" key="13">
    <source>
        <dbReference type="EMBL" id="KAJ2687593.1"/>
    </source>
</evidence>
<dbReference type="GO" id="GO:0005634">
    <property type="term" value="C:nucleus"/>
    <property type="evidence" value="ECO:0007669"/>
    <property type="project" value="UniProtKB-SubCell"/>
</dbReference>
<evidence type="ECO:0000259" key="12">
    <source>
        <dbReference type="Pfam" id="PF08234"/>
    </source>
</evidence>
<reference evidence="13" key="1">
    <citation type="submission" date="2022-07" db="EMBL/GenBank/DDBJ databases">
        <title>Phylogenomic reconstructions and comparative analyses of Kickxellomycotina fungi.</title>
        <authorList>
            <person name="Reynolds N.K."/>
            <person name="Stajich J.E."/>
            <person name="Barry K."/>
            <person name="Grigoriev I.V."/>
            <person name="Crous P."/>
            <person name="Smith M.E."/>
        </authorList>
    </citation>
    <scope>NUCLEOTIDE SEQUENCE</scope>
    <source>
        <strain evidence="13">CBS 109367</strain>
    </source>
</reference>
<evidence type="ECO:0000256" key="7">
    <source>
        <dbReference type="ARBA" id="ARBA00023306"/>
    </source>
</evidence>
<evidence type="ECO:0000256" key="1">
    <source>
        <dbReference type="ARBA" id="ARBA00006379"/>
    </source>
</evidence>
<keyword evidence="3 9" id="KW-0132">Cell division</keyword>
<evidence type="ECO:0000256" key="6">
    <source>
        <dbReference type="ARBA" id="ARBA00023054"/>
    </source>
</evidence>
<comment type="subunit">
    <text evidence="9">Component of the NDC80 complex.</text>
</comment>
<comment type="subcellular location">
    <subcellularLocation>
        <location evidence="9">Nucleus</location>
    </subcellularLocation>
    <subcellularLocation>
        <location evidence="9">Chromosome</location>
        <location evidence="9">Centromere</location>
        <location evidence="9">Kinetochore</location>
    </subcellularLocation>
</comment>
<feature type="region of interest" description="Disordered" evidence="11">
    <location>
        <begin position="1"/>
        <end position="24"/>
    </location>
</feature>
<evidence type="ECO:0000256" key="10">
    <source>
        <dbReference type="SAM" id="Coils"/>
    </source>
</evidence>
<evidence type="ECO:0000256" key="4">
    <source>
        <dbReference type="ARBA" id="ARBA00022776"/>
    </source>
</evidence>
<sequence length="291" mass="33729">MNTPSFQGFTTPRRRPLTPGRRDHILPLFNSPASLKLGKLLESTAPEDLPKDLTPNEDYDPPRVWFQRDEDKKQNAEFTRRVDEMVTELKRLMKERRTDHELRAGEAGDREARIKRDMESLEAENRGVLEALKEELGAEEELSGALGKLQVAEKSGREAVALLAQRKERLERVLEQKQRVVDEKRMVLAAQKAMNEPELRFFEHKMGLSIVGGGNHSLLTFVFTLISLSEPLRPFTITLDLSQRAYRATHCKPQLHNVSAHVDWLNETRDFHRFLKRIRQEFCSLYFNETI</sequence>
<keyword evidence="7 9" id="KW-0131">Cell cycle</keyword>
<feature type="coiled-coil region" evidence="10">
    <location>
        <begin position="160"/>
        <end position="187"/>
    </location>
</feature>
<dbReference type="AlphaFoldDB" id="A0A9W8GMN1"/>
<dbReference type="PANTHER" id="PTHR14281">
    <property type="entry name" value="KINETOCHORE PROTEIN SPC25-RELATED"/>
    <property type="match status" value="1"/>
</dbReference>
<keyword evidence="2 9" id="KW-0158">Chromosome</keyword>
<dbReference type="GO" id="GO:0031262">
    <property type="term" value="C:Ndc80 complex"/>
    <property type="evidence" value="ECO:0007669"/>
    <property type="project" value="InterPro"/>
</dbReference>
<keyword evidence="9" id="KW-0539">Nucleus</keyword>
<comment type="caution">
    <text evidence="13">The sequence shown here is derived from an EMBL/GenBank/DDBJ whole genome shotgun (WGS) entry which is preliminary data.</text>
</comment>
<evidence type="ECO:0000313" key="14">
    <source>
        <dbReference type="Proteomes" id="UP001151516"/>
    </source>
</evidence>
<accession>A0A9W8GMN1</accession>
<feature type="domain" description="Chromosome segregation protein Spc25 C-terminal" evidence="12">
    <location>
        <begin position="217"/>
        <end position="282"/>
    </location>
</feature>
<dbReference type="PANTHER" id="PTHR14281:SF0">
    <property type="entry name" value="KINETOCHORE PROTEIN SPC25"/>
    <property type="match status" value="1"/>
</dbReference>
<keyword evidence="14" id="KW-1185">Reference proteome</keyword>
<comment type="function">
    <text evidence="9">Acts as a component of the essential kinetochore-associated NDC80 complex, which is required for chromosome segregation and spindle checkpoint activity.</text>
</comment>
<dbReference type="EMBL" id="JANBTX010000068">
    <property type="protein sequence ID" value="KAJ2687593.1"/>
    <property type="molecule type" value="Genomic_DNA"/>
</dbReference>
<keyword evidence="6 10" id="KW-0175">Coiled coil</keyword>
<dbReference type="Pfam" id="PF08234">
    <property type="entry name" value="Spindle_Spc25"/>
    <property type="match status" value="1"/>
</dbReference>
<evidence type="ECO:0000256" key="9">
    <source>
        <dbReference type="RuleBase" id="RU367150"/>
    </source>
</evidence>
<feature type="region of interest" description="Disordered" evidence="11">
    <location>
        <begin position="40"/>
        <end position="63"/>
    </location>
</feature>
<evidence type="ECO:0000256" key="3">
    <source>
        <dbReference type="ARBA" id="ARBA00022618"/>
    </source>
</evidence>
<organism evidence="13 14">
    <name type="scientific">Coemansia spiralis</name>
    <dbReference type="NCBI Taxonomy" id="417178"/>
    <lineage>
        <taxon>Eukaryota</taxon>
        <taxon>Fungi</taxon>
        <taxon>Fungi incertae sedis</taxon>
        <taxon>Zoopagomycota</taxon>
        <taxon>Kickxellomycotina</taxon>
        <taxon>Kickxellomycetes</taxon>
        <taxon>Kickxellales</taxon>
        <taxon>Kickxellaceae</taxon>
        <taxon>Coemansia</taxon>
    </lineage>
</organism>
<protein>
    <recommendedName>
        <fullName evidence="9">Kinetochore protein SPC25</fullName>
    </recommendedName>
</protein>
<evidence type="ECO:0000256" key="2">
    <source>
        <dbReference type="ARBA" id="ARBA00022454"/>
    </source>
</evidence>
<dbReference type="Proteomes" id="UP001151516">
    <property type="component" value="Unassembled WGS sequence"/>
</dbReference>
<dbReference type="GO" id="GO:0007059">
    <property type="term" value="P:chromosome segregation"/>
    <property type="evidence" value="ECO:0007669"/>
    <property type="project" value="InterPro"/>
</dbReference>
<dbReference type="InterPro" id="IPR013255">
    <property type="entry name" value="Spc25_C"/>
</dbReference>
<keyword evidence="5 9" id="KW-0995">Kinetochore</keyword>
<keyword evidence="4 9" id="KW-0498">Mitosis</keyword>
<dbReference type="Gene3D" id="3.30.457.50">
    <property type="entry name" value="Chromosome segregation protein Spc25"/>
    <property type="match status" value="1"/>
</dbReference>
<gene>
    <name evidence="13" type="primary">SPC25</name>
    <name evidence="13" type="ORF">IWW39_002831</name>
</gene>
<dbReference type="GO" id="GO:0051301">
    <property type="term" value="P:cell division"/>
    <property type="evidence" value="ECO:0007669"/>
    <property type="project" value="UniProtKB-UniRule"/>
</dbReference>
<comment type="similarity">
    <text evidence="1 9">Belongs to the SPC25 family.</text>
</comment>
<dbReference type="InterPro" id="IPR045143">
    <property type="entry name" value="Spc25"/>
</dbReference>
<keyword evidence="8 9" id="KW-0137">Centromere</keyword>
<evidence type="ECO:0000256" key="5">
    <source>
        <dbReference type="ARBA" id="ARBA00022838"/>
    </source>
</evidence>